<dbReference type="InterPro" id="IPR000601">
    <property type="entry name" value="PKD_dom"/>
</dbReference>
<dbReference type="Gene3D" id="1.10.760.10">
    <property type="entry name" value="Cytochrome c-like domain"/>
    <property type="match status" value="1"/>
</dbReference>
<dbReference type="Proteomes" id="UP000050454">
    <property type="component" value="Unassembled WGS sequence"/>
</dbReference>
<keyword evidence="10" id="KW-1185">Reference proteome</keyword>
<dbReference type="GO" id="GO:0005506">
    <property type="term" value="F:iron ion binding"/>
    <property type="evidence" value="ECO:0007669"/>
    <property type="project" value="InterPro"/>
</dbReference>
<dbReference type="Gene3D" id="2.60.120.260">
    <property type="entry name" value="Galactose-binding domain-like"/>
    <property type="match status" value="1"/>
</dbReference>
<proteinExistence type="predicted"/>
<dbReference type="Pfam" id="PF00034">
    <property type="entry name" value="Cytochrom_C"/>
    <property type="match status" value="1"/>
</dbReference>
<evidence type="ECO:0000256" key="3">
    <source>
        <dbReference type="ARBA" id="ARBA00022723"/>
    </source>
</evidence>
<keyword evidence="4" id="KW-0249">Electron transport</keyword>
<keyword evidence="1" id="KW-0813">Transport</keyword>
<protein>
    <submittedName>
        <fullName evidence="9">PKD domain-containing protein</fullName>
    </submittedName>
</protein>
<evidence type="ECO:0000256" key="7">
    <source>
        <dbReference type="SAM" id="MobiDB-lite"/>
    </source>
</evidence>
<feature type="binding site" description="covalent" evidence="6">
    <location>
        <position position="691"/>
    </location>
    <ligand>
        <name>heme c</name>
        <dbReference type="ChEBI" id="CHEBI:61717"/>
    </ligand>
</feature>
<keyword evidence="3 6" id="KW-0479">Metal-binding</keyword>
<dbReference type="Gene3D" id="2.120.10.30">
    <property type="entry name" value="TolB, C-terminal domain"/>
    <property type="match status" value="1"/>
</dbReference>
<dbReference type="Gene3D" id="2.60.40.10">
    <property type="entry name" value="Immunoglobulins"/>
    <property type="match status" value="1"/>
</dbReference>
<feature type="binding site" description="covalent" evidence="6">
    <location>
        <position position="646"/>
    </location>
    <ligand>
        <name>heme c</name>
        <dbReference type="ChEBI" id="CHEBI:61717"/>
    </ligand>
</feature>
<evidence type="ECO:0000259" key="8">
    <source>
        <dbReference type="PROSITE" id="PS51007"/>
    </source>
</evidence>
<feature type="compositionally biased region" description="Basic and acidic residues" evidence="7">
    <location>
        <begin position="183"/>
        <end position="196"/>
    </location>
</feature>
<dbReference type="EMBL" id="LGTQ01000005">
    <property type="protein sequence ID" value="KPM50084.1"/>
    <property type="molecule type" value="Genomic_DNA"/>
</dbReference>
<organism evidence="9 10">
    <name type="scientific">Jiulongibacter sediminis</name>
    <dbReference type="NCBI Taxonomy" id="1605367"/>
    <lineage>
        <taxon>Bacteria</taxon>
        <taxon>Pseudomonadati</taxon>
        <taxon>Bacteroidota</taxon>
        <taxon>Cytophagia</taxon>
        <taxon>Cytophagales</taxon>
        <taxon>Leadbetterellaceae</taxon>
        <taxon>Jiulongibacter</taxon>
    </lineage>
</organism>
<dbReference type="Pfam" id="PF07995">
    <property type="entry name" value="GSDH"/>
    <property type="match status" value="1"/>
</dbReference>
<feature type="binding site" description="covalent" evidence="6">
    <location>
        <position position="642"/>
    </location>
    <ligand>
        <name>heme c</name>
        <dbReference type="ChEBI" id="CHEBI:61717"/>
    </ligand>
</feature>
<dbReference type="InterPro" id="IPR002324">
    <property type="entry name" value="Cyt_c_ID"/>
</dbReference>
<dbReference type="PANTHER" id="PTHR19328:SF75">
    <property type="entry name" value="ALDOSE SUGAR DEHYDROGENASE YLII"/>
    <property type="match status" value="1"/>
</dbReference>
<sequence length="931" mass="103653">MLTLCLLVFCVGVVLAQKPDESRFSVKKLATDFDEPMELTFIPGGKVLFIERKGALKLYDPALEDVFTVGIIDCNTKYVNTEGKEREAEEGLMGIVADPNFEENHWLYLFYSHPSEPKHMLTRWDFVDDQLVEGSEKVILEFPVQRQECCHTGGGMVFDPSGNLYLTVGNNTSNGGSGGYAPLDERSGREPWDDQRGAGNTNDLRGSVLRIKPMPDGSYEIPEGNLFTPGTPKTKPEIYTKGSRNPWRPAIDSHTGYLYWGEVGPDAPKSTEMGPAGYDEFNQAKKAGFFGWPYFAGNNEPYRDLNFETKEKGELFSLEGPLNNSPNNTGLKKLPPPTPAFIWYPYDISEKFPLLGVSGRSATGVAVYHQDDFDKEARLWPDYYEGKLLIADFMRGWIMSVTMDENSDYVSMERFLPKENFSSLIDMAFGPDGDLYFLKYGTNWFGAAENSGLFKIEYNAGNRPPVVKLQADRQNGALPLEVNFSSVGSFDPDGDDIINHWKISLEGKEVKSRTGEMDEMNYQFTKPGVYKVQLEVEDSHGVLTTEQLDIKAGNTAPEVKTEILEGNKSFYFPDEKVKYEVLVKDAEDGSLDFSEILPSQVAVNIDYMPETFDPIEISSNYATADIRARFNTGYKLISKSDCGSCHLPKEKSIGPSYEQVAERYQSQAGATQKLAAKVISGGQGVWGDHAMAAHPQLSESDAEAMVRYILSFSEPELEEVSAPVSGEFETKIPNLESGFGGYVIRAAYTDEGAKKVPSISTESISFLKYPFLDPQKHDFSKNTENVDTPTHVLQFFGDQSFIGFEGIDLSGIGSVDLLVQASNRTSSAGGILEIRVDNPEGRKIGEAEIRQIDVGEDVEGIGKEPHRKIYQEQLQRMEVGAAEYFQGRSQVINVPIQQVKGVHDLYFVPKSPKAKFNQNVFSFSGIELRPE</sequence>
<comment type="PTM">
    <text evidence="6">Binds 1 heme c group covalently per subunit.</text>
</comment>
<evidence type="ECO:0000256" key="5">
    <source>
        <dbReference type="ARBA" id="ARBA00023004"/>
    </source>
</evidence>
<comment type="caution">
    <text evidence="9">The sequence shown here is derived from an EMBL/GenBank/DDBJ whole genome shotgun (WGS) entry which is preliminary data.</text>
</comment>
<dbReference type="GO" id="GO:0009055">
    <property type="term" value="F:electron transfer activity"/>
    <property type="evidence" value="ECO:0007669"/>
    <property type="project" value="InterPro"/>
</dbReference>
<dbReference type="GO" id="GO:0020037">
    <property type="term" value="F:heme binding"/>
    <property type="evidence" value="ECO:0007669"/>
    <property type="project" value="InterPro"/>
</dbReference>
<dbReference type="SUPFAM" id="SSF50952">
    <property type="entry name" value="Soluble quinoprotein glucose dehydrogenase"/>
    <property type="match status" value="1"/>
</dbReference>
<dbReference type="InterPro" id="IPR011042">
    <property type="entry name" value="6-blade_b-propeller_TolB-like"/>
</dbReference>
<feature type="region of interest" description="Disordered" evidence="7">
    <location>
        <begin position="174"/>
        <end position="246"/>
    </location>
</feature>
<dbReference type="InterPro" id="IPR009056">
    <property type="entry name" value="Cyt_c-like_dom"/>
</dbReference>
<dbReference type="SUPFAM" id="SSF49299">
    <property type="entry name" value="PKD domain"/>
    <property type="match status" value="1"/>
</dbReference>
<evidence type="ECO:0000256" key="4">
    <source>
        <dbReference type="ARBA" id="ARBA00022982"/>
    </source>
</evidence>
<dbReference type="Pfam" id="PF18911">
    <property type="entry name" value="PKD_4"/>
    <property type="match status" value="1"/>
</dbReference>
<dbReference type="CDD" id="cd00146">
    <property type="entry name" value="PKD"/>
    <property type="match status" value="1"/>
</dbReference>
<evidence type="ECO:0000256" key="6">
    <source>
        <dbReference type="PIRSR" id="PIRSR602324-1"/>
    </source>
</evidence>
<dbReference type="SMART" id="SM00089">
    <property type="entry name" value="PKD"/>
    <property type="match status" value="1"/>
</dbReference>
<gene>
    <name evidence="9" type="ORF">AFM12_00700</name>
</gene>
<dbReference type="STRING" id="1605367.AFM12_00700"/>
<dbReference type="PRINTS" id="PR00606">
    <property type="entry name" value="CYTCHROMECID"/>
</dbReference>
<dbReference type="PROSITE" id="PS51007">
    <property type="entry name" value="CYTC"/>
    <property type="match status" value="1"/>
</dbReference>
<accession>A0A0N8HAG2</accession>
<dbReference type="InterPro" id="IPR036909">
    <property type="entry name" value="Cyt_c-like_dom_sf"/>
</dbReference>
<name>A0A0N8HAG2_9BACT</name>
<dbReference type="InterPro" id="IPR011041">
    <property type="entry name" value="Quinoprot_gluc/sorb_DH_b-prop"/>
</dbReference>
<dbReference type="PATRIC" id="fig|1605367.3.peg.1470"/>
<dbReference type="SUPFAM" id="SSF46626">
    <property type="entry name" value="Cytochrome c"/>
    <property type="match status" value="1"/>
</dbReference>
<dbReference type="InterPro" id="IPR035986">
    <property type="entry name" value="PKD_dom_sf"/>
</dbReference>
<dbReference type="InterPro" id="IPR013783">
    <property type="entry name" value="Ig-like_fold"/>
</dbReference>
<dbReference type="PANTHER" id="PTHR19328">
    <property type="entry name" value="HEDGEHOG-INTERACTING PROTEIN"/>
    <property type="match status" value="1"/>
</dbReference>
<dbReference type="AlphaFoldDB" id="A0A0N8HAG2"/>
<keyword evidence="2 6" id="KW-0349">Heme</keyword>
<keyword evidence="5 6" id="KW-0408">Iron</keyword>
<reference evidence="9 10" key="1">
    <citation type="submission" date="2015-07" db="EMBL/GenBank/DDBJ databases">
        <title>The draft genome sequence of Leadbetterella sp. JN14-9.</title>
        <authorList>
            <person name="Liu Y."/>
            <person name="Du J."/>
            <person name="Shao Z."/>
        </authorList>
    </citation>
    <scope>NUCLEOTIDE SEQUENCE [LARGE SCALE GENOMIC DNA]</scope>
    <source>
        <strain evidence="9 10">JN14-9</strain>
    </source>
</reference>
<evidence type="ECO:0000256" key="1">
    <source>
        <dbReference type="ARBA" id="ARBA00022448"/>
    </source>
</evidence>
<dbReference type="InterPro" id="IPR012938">
    <property type="entry name" value="Glc/Sorbosone_DH"/>
</dbReference>
<dbReference type="CDD" id="cd04084">
    <property type="entry name" value="CBM6_xylanase-like"/>
    <property type="match status" value="1"/>
</dbReference>
<dbReference type="InterPro" id="IPR022409">
    <property type="entry name" value="PKD/Chitinase_dom"/>
</dbReference>
<evidence type="ECO:0000256" key="2">
    <source>
        <dbReference type="ARBA" id="ARBA00022617"/>
    </source>
</evidence>
<evidence type="ECO:0000313" key="9">
    <source>
        <dbReference type="EMBL" id="KPM50084.1"/>
    </source>
</evidence>
<feature type="domain" description="Cytochrome c" evidence="8">
    <location>
        <begin position="628"/>
        <end position="713"/>
    </location>
</feature>
<evidence type="ECO:0000313" key="10">
    <source>
        <dbReference type="Proteomes" id="UP000050454"/>
    </source>
</evidence>